<proteinExistence type="inferred from homology"/>
<name>A0ABS3F5Z6_9PROT</name>
<evidence type="ECO:0000256" key="2">
    <source>
        <dbReference type="ARBA" id="ARBA00022723"/>
    </source>
</evidence>
<protein>
    <submittedName>
        <fullName evidence="7">TauD/TfdA family dioxygenase</fullName>
    </submittedName>
</protein>
<evidence type="ECO:0000256" key="5">
    <source>
        <dbReference type="ARBA" id="ARBA00023004"/>
    </source>
</evidence>
<reference evidence="7 8" key="1">
    <citation type="submission" date="2021-03" db="EMBL/GenBank/DDBJ databases">
        <title>Sneathiella sp. CAU 1612 isolated from Kang Won-do.</title>
        <authorList>
            <person name="Kim W."/>
        </authorList>
    </citation>
    <scope>NUCLEOTIDE SEQUENCE [LARGE SCALE GENOMIC DNA]</scope>
    <source>
        <strain evidence="7 8">CAU 1612</strain>
    </source>
</reference>
<dbReference type="SUPFAM" id="SSF51197">
    <property type="entry name" value="Clavaminate synthase-like"/>
    <property type="match status" value="1"/>
</dbReference>
<dbReference type="EMBL" id="JAFLNC010000003">
    <property type="protein sequence ID" value="MBO0333944.1"/>
    <property type="molecule type" value="Genomic_DNA"/>
</dbReference>
<sequence>MKSDLVKPPDNPVEPSVALHFIPLSETFGAQVSGLDLSSDISDIVKSALNQALLDHQVLLFRQQDLNEDQQARVAEVFGPCRPLWQNQFYPSQNNRAHYLSNVDMEGRPIGRHPDPGSTHWHSDGSWSVNPSKATVLYGIRVPEGEGVTHFANMYQLYEDLDQPAKDRLRKLQAEHNYELARAARQKRLPWQWSRADLSVQSLLMHVTWWKSVIGRRFRDGAVFHPIVRPHPETGRPALYIGDHAWRVRGRFWPSGIKLMKEINSIRFNASARYDHKWQPGDLLVWDNRSVLHKVGTYNFLDQVRIMRRCVVES</sequence>
<dbReference type="Gene3D" id="3.60.130.10">
    <property type="entry name" value="Clavaminate synthase-like"/>
    <property type="match status" value="1"/>
</dbReference>
<keyword evidence="5" id="KW-0408">Iron</keyword>
<dbReference type="InterPro" id="IPR003819">
    <property type="entry name" value="TauD/TfdA-like"/>
</dbReference>
<evidence type="ECO:0000256" key="1">
    <source>
        <dbReference type="ARBA" id="ARBA00005896"/>
    </source>
</evidence>
<dbReference type="PANTHER" id="PTHR43779">
    <property type="entry name" value="DIOXYGENASE RV0097-RELATED"/>
    <property type="match status" value="1"/>
</dbReference>
<comment type="caution">
    <text evidence="7">The sequence shown here is derived from an EMBL/GenBank/DDBJ whole genome shotgun (WGS) entry which is preliminary data.</text>
</comment>
<gene>
    <name evidence="7" type="ORF">J0X12_09975</name>
</gene>
<accession>A0ABS3F5Z6</accession>
<dbReference type="RefSeq" id="WP_207045062.1">
    <property type="nucleotide sequence ID" value="NZ_JAFLNC010000003.1"/>
</dbReference>
<organism evidence="7 8">
    <name type="scientific">Sneathiella sedimenti</name>
    <dbReference type="NCBI Taxonomy" id="2816034"/>
    <lineage>
        <taxon>Bacteria</taxon>
        <taxon>Pseudomonadati</taxon>
        <taxon>Pseudomonadota</taxon>
        <taxon>Alphaproteobacteria</taxon>
        <taxon>Sneathiellales</taxon>
        <taxon>Sneathiellaceae</taxon>
        <taxon>Sneathiella</taxon>
    </lineage>
</organism>
<keyword evidence="3 7" id="KW-0223">Dioxygenase</keyword>
<evidence type="ECO:0000256" key="3">
    <source>
        <dbReference type="ARBA" id="ARBA00022964"/>
    </source>
</evidence>
<dbReference type="PANTHER" id="PTHR43779:SF3">
    <property type="entry name" value="(3R)-3-[(CARBOXYMETHYL)AMINO]FATTY ACID OXYGENASE_DECARBOXYLASE"/>
    <property type="match status" value="1"/>
</dbReference>
<dbReference type="InterPro" id="IPR042098">
    <property type="entry name" value="TauD-like_sf"/>
</dbReference>
<keyword evidence="8" id="KW-1185">Reference proteome</keyword>
<evidence type="ECO:0000256" key="4">
    <source>
        <dbReference type="ARBA" id="ARBA00023002"/>
    </source>
</evidence>
<dbReference type="Pfam" id="PF02668">
    <property type="entry name" value="TauD"/>
    <property type="match status" value="1"/>
</dbReference>
<keyword evidence="2" id="KW-0479">Metal-binding</keyword>
<evidence type="ECO:0000313" key="8">
    <source>
        <dbReference type="Proteomes" id="UP000664761"/>
    </source>
</evidence>
<dbReference type="Proteomes" id="UP000664761">
    <property type="component" value="Unassembled WGS sequence"/>
</dbReference>
<evidence type="ECO:0000259" key="6">
    <source>
        <dbReference type="Pfam" id="PF02668"/>
    </source>
</evidence>
<dbReference type="InterPro" id="IPR051178">
    <property type="entry name" value="TfdA_dioxygenase"/>
</dbReference>
<feature type="domain" description="TauD/TfdA-like" evidence="6">
    <location>
        <begin position="23"/>
        <end position="310"/>
    </location>
</feature>
<comment type="similarity">
    <text evidence="1">Belongs to the TfdA dioxygenase family.</text>
</comment>
<keyword evidence="4" id="KW-0560">Oxidoreductase</keyword>
<dbReference type="GO" id="GO:0051213">
    <property type="term" value="F:dioxygenase activity"/>
    <property type="evidence" value="ECO:0007669"/>
    <property type="project" value="UniProtKB-KW"/>
</dbReference>
<evidence type="ECO:0000313" key="7">
    <source>
        <dbReference type="EMBL" id="MBO0333944.1"/>
    </source>
</evidence>